<organism evidence="2 3">
    <name type="scientific">Parasedimentitalea denitrificans</name>
    <dbReference type="NCBI Taxonomy" id="2211118"/>
    <lineage>
        <taxon>Bacteria</taxon>
        <taxon>Pseudomonadati</taxon>
        <taxon>Pseudomonadota</taxon>
        <taxon>Alphaproteobacteria</taxon>
        <taxon>Rhodobacterales</taxon>
        <taxon>Paracoccaceae</taxon>
        <taxon>Parasedimentitalea</taxon>
    </lineage>
</organism>
<gene>
    <name evidence="2" type="ORF">DL239_00870</name>
</gene>
<proteinExistence type="predicted"/>
<name>A0ABX0W1L7_9RHOB</name>
<keyword evidence="1" id="KW-0812">Transmembrane</keyword>
<evidence type="ECO:0000313" key="3">
    <source>
        <dbReference type="Proteomes" id="UP001429564"/>
    </source>
</evidence>
<protein>
    <submittedName>
        <fullName evidence="2">Uncharacterized protein</fullName>
    </submittedName>
</protein>
<reference evidence="2 3" key="1">
    <citation type="submission" date="2018-05" db="EMBL/GenBank/DDBJ databases">
        <authorList>
            <person name="Zhang Y.-J."/>
        </authorList>
    </citation>
    <scope>NUCLEOTIDE SEQUENCE [LARGE SCALE GENOMIC DNA]</scope>
    <source>
        <strain evidence="2 3">CY04</strain>
    </source>
</reference>
<feature type="transmembrane region" description="Helical" evidence="1">
    <location>
        <begin position="73"/>
        <end position="90"/>
    </location>
</feature>
<dbReference type="EMBL" id="QHLQ01000001">
    <property type="protein sequence ID" value="NIZ59522.1"/>
    <property type="molecule type" value="Genomic_DNA"/>
</dbReference>
<evidence type="ECO:0000256" key="1">
    <source>
        <dbReference type="SAM" id="Phobius"/>
    </source>
</evidence>
<dbReference type="Proteomes" id="UP001429564">
    <property type="component" value="Unassembled WGS sequence"/>
</dbReference>
<accession>A0ABX0W1L7</accession>
<comment type="caution">
    <text evidence="2">The sequence shown here is derived from an EMBL/GenBank/DDBJ whole genome shotgun (WGS) entry which is preliminary data.</text>
</comment>
<feature type="transmembrane region" description="Helical" evidence="1">
    <location>
        <begin position="110"/>
        <end position="127"/>
    </location>
</feature>
<sequence length="132" mass="14621">MTKHLLSVLAFMGVTFAVQGFSHYQLNKEHFAAIGFLRESPILPLGFSVMIIEGLILSFALTRFAPSRPSLRNAMIVSLGFGLFLASYIVLTEPAKYEVPSIMDWIRVEATASTIQFAVFGVLLGLIHRKFA</sequence>
<keyword evidence="3" id="KW-1185">Reference proteome</keyword>
<keyword evidence="1" id="KW-1133">Transmembrane helix</keyword>
<keyword evidence="1" id="KW-0472">Membrane</keyword>
<evidence type="ECO:0000313" key="2">
    <source>
        <dbReference type="EMBL" id="NIZ59522.1"/>
    </source>
</evidence>
<feature type="transmembrane region" description="Helical" evidence="1">
    <location>
        <begin position="41"/>
        <end position="61"/>
    </location>
</feature>
<dbReference type="RefSeq" id="WP_167681289.1">
    <property type="nucleotide sequence ID" value="NZ_QHLQ01000001.1"/>
</dbReference>